<gene>
    <name evidence="2" type="ORF">HMPREF0063_10298</name>
</gene>
<name>E2S8E1_9ACTN</name>
<comment type="caution">
    <text evidence="2">The sequence shown here is derived from an EMBL/GenBank/DDBJ whole genome shotgun (WGS) entry which is preliminary data.</text>
</comment>
<dbReference type="EMBL" id="ACLF03000002">
    <property type="protein sequence ID" value="EFQ84446.1"/>
    <property type="molecule type" value="Genomic_DNA"/>
</dbReference>
<dbReference type="Proteomes" id="UP000003111">
    <property type="component" value="Unassembled WGS sequence"/>
</dbReference>
<organism evidence="2 3">
    <name type="scientific">Aeromicrobium marinum DSM 15272</name>
    <dbReference type="NCBI Taxonomy" id="585531"/>
    <lineage>
        <taxon>Bacteria</taxon>
        <taxon>Bacillati</taxon>
        <taxon>Actinomycetota</taxon>
        <taxon>Actinomycetes</taxon>
        <taxon>Propionibacteriales</taxon>
        <taxon>Nocardioidaceae</taxon>
        <taxon>Aeromicrobium</taxon>
    </lineage>
</organism>
<accession>E2S8E1</accession>
<evidence type="ECO:0000313" key="2">
    <source>
        <dbReference type="EMBL" id="EFQ84446.1"/>
    </source>
</evidence>
<evidence type="ECO:0000256" key="1">
    <source>
        <dbReference type="SAM" id="MobiDB-lite"/>
    </source>
</evidence>
<evidence type="ECO:0000313" key="3">
    <source>
        <dbReference type="Proteomes" id="UP000003111"/>
    </source>
</evidence>
<proteinExistence type="predicted"/>
<dbReference type="STRING" id="585531.HMPREF0063_10298"/>
<keyword evidence="3" id="KW-1185">Reference proteome</keyword>
<dbReference type="HOGENOM" id="CLU_3094726_0_0_11"/>
<feature type="region of interest" description="Disordered" evidence="1">
    <location>
        <begin position="32"/>
        <end position="51"/>
    </location>
</feature>
<reference evidence="2" key="1">
    <citation type="submission" date="2010-08" db="EMBL/GenBank/DDBJ databases">
        <authorList>
            <person name="Muzny D."/>
            <person name="Qin X."/>
            <person name="Buhay C."/>
            <person name="Dugan-Rocha S."/>
            <person name="Ding Y."/>
            <person name="Chen G."/>
            <person name="Hawes A."/>
            <person name="Holder M."/>
            <person name="Jhangiani S."/>
            <person name="Johnson A."/>
            <person name="Khan Z."/>
            <person name="Li Z."/>
            <person name="Liu W."/>
            <person name="Liu X."/>
            <person name="Perez L."/>
            <person name="Shen H."/>
            <person name="Wang Q."/>
            <person name="Watt J."/>
            <person name="Xi L."/>
            <person name="Xin Y."/>
            <person name="Zhou J."/>
            <person name="Deng J."/>
            <person name="Jiang H."/>
            <person name="Liu Y."/>
            <person name="Qu J."/>
            <person name="Song X.-Z."/>
            <person name="Zhang L."/>
            <person name="Villasana D."/>
            <person name="Johnson A."/>
            <person name="Liu J."/>
            <person name="Liyanage D."/>
            <person name="Lorensuhewa L."/>
            <person name="Robinson T."/>
            <person name="Song A."/>
            <person name="Song B.-B."/>
            <person name="Dinh H."/>
            <person name="Thornton R."/>
            <person name="Coyle M."/>
            <person name="Francisco L."/>
            <person name="Jackson L."/>
            <person name="Javaid M."/>
            <person name="Korchina V."/>
            <person name="Kovar C."/>
            <person name="Mata R."/>
            <person name="Mathew T."/>
            <person name="Ngo R."/>
            <person name="Nguyen L."/>
            <person name="Nguyen N."/>
            <person name="Okwuonu G."/>
            <person name="Ongeri F."/>
            <person name="Pham C."/>
            <person name="Simmons D."/>
            <person name="Wilczek-Boney K."/>
            <person name="Hale W."/>
            <person name="Jakkamsetti A."/>
            <person name="Pham P."/>
            <person name="Ruth R."/>
            <person name="San Lucas F."/>
            <person name="Warren J."/>
            <person name="Zhang J."/>
            <person name="Zhao Z."/>
            <person name="Zhou C."/>
            <person name="Zhu D."/>
            <person name="Lee S."/>
            <person name="Bess C."/>
            <person name="Blankenburg K."/>
            <person name="Forbes L."/>
            <person name="Fu Q."/>
            <person name="Gubbala S."/>
            <person name="Hirani K."/>
            <person name="Jayaseelan J.C."/>
            <person name="Lara F."/>
            <person name="Munidasa M."/>
            <person name="Palculict T."/>
            <person name="Patil S."/>
            <person name="Pu L.-L."/>
            <person name="Saada N."/>
            <person name="Tang L."/>
            <person name="Weissenberger G."/>
            <person name="Zhu Y."/>
            <person name="Hemphill L."/>
            <person name="Shang Y."/>
            <person name="Youmans B."/>
            <person name="Ayvaz T."/>
            <person name="Ross M."/>
            <person name="Santibanez J."/>
            <person name="Aqrawi P."/>
            <person name="Gross S."/>
            <person name="Joshi V."/>
            <person name="Fowler G."/>
            <person name="Nazareth L."/>
            <person name="Reid J."/>
            <person name="Worley K."/>
            <person name="Petrosino J."/>
            <person name="Highlander S."/>
            <person name="Gibbs R."/>
        </authorList>
    </citation>
    <scope>NUCLEOTIDE SEQUENCE [LARGE SCALE GENOMIC DNA]</scope>
    <source>
        <strain evidence="2">DSM 15272</strain>
    </source>
</reference>
<protein>
    <submittedName>
        <fullName evidence="2">Uncharacterized protein</fullName>
    </submittedName>
</protein>
<dbReference type="AlphaFoldDB" id="E2S8E1"/>
<sequence length="51" mass="5366">MTGCVRQPEARGRERSEANLARVSASGFALTVAPLPGERDGVRSPARGTRA</sequence>